<accession>A0A5C1H7L0</accession>
<keyword evidence="2 4" id="KW-0689">Ribosomal protein</keyword>
<comment type="similarity">
    <text evidence="1 4">Belongs to the bacterial ribosomal protein bL36 family.</text>
</comment>
<dbReference type="InterPro" id="IPR035977">
    <property type="entry name" value="Ribosomal_bL36_sp"/>
</dbReference>
<dbReference type="GO" id="GO:0003735">
    <property type="term" value="F:structural constituent of ribosome"/>
    <property type="evidence" value="ECO:0007669"/>
    <property type="project" value="InterPro"/>
</dbReference>
<dbReference type="GO" id="GO:0006412">
    <property type="term" value="P:translation"/>
    <property type="evidence" value="ECO:0007669"/>
    <property type="project" value="InterPro"/>
</dbReference>
<organism evidence="5">
    <name type="scientific">Nephromyces sp. ex Molgula occidentalis</name>
    <dbReference type="NCBI Taxonomy" id="2544991"/>
    <lineage>
        <taxon>Eukaryota</taxon>
        <taxon>Sar</taxon>
        <taxon>Alveolata</taxon>
        <taxon>Apicomplexa</taxon>
        <taxon>Aconoidasida</taxon>
        <taxon>Nephromycida</taxon>
        <taxon>Nephromyces</taxon>
    </lineage>
</organism>
<reference evidence="5" key="1">
    <citation type="journal article" date="2019" name="Genome Biol. Evol.">
        <title>Nephromyces represents a diverse and novel lineage of the Apicomplexa that has retained apicoplasts.</title>
        <authorList>
            <person name="Munoz-Gomez S.A."/>
            <person name="Durnin K."/>
            <person name="Eme L."/>
            <person name="Paight C."/>
            <person name="Lane C.E."/>
            <person name="Saffo M.B."/>
            <person name="Slamovits C.H."/>
        </authorList>
    </citation>
    <scope>NUCLEOTIDE SEQUENCE</scope>
    <source>
        <strain evidence="5">448</strain>
    </source>
</reference>
<dbReference type="Pfam" id="PF00444">
    <property type="entry name" value="Ribosomal_L36"/>
    <property type="match status" value="1"/>
</dbReference>
<dbReference type="InterPro" id="IPR000473">
    <property type="entry name" value="Ribosomal_bL36"/>
</dbReference>
<evidence type="ECO:0000256" key="1">
    <source>
        <dbReference type="ARBA" id="ARBA00007645"/>
    </source>
</evidence>
<dbReference type="AlphaFoldDB" id="A0A5C1H7L0"/>
<dbReference type="SUPFAM" id="SSF57840">
    <property type="entry name" value="Ribosomal protein L36"/>
    <property type="match status" value="1"/>
</dbReference>
<keyword evidence="3 4" id="KW-0687">Ribonucleoprotein</keyword>
<dbReference type="GO" id="GO:0005840">
    <property type="term" value="C:ribosome"/>
    <property type="evidence" value="ECO:0007669"/>
    <property type="project" value="UniProtKB-KW"/>
</dbReference>
<protein>
    <recommendedName>
        <fullName evidence="4">Ribosomal protein</fullName>
    </recommendedName>
</protein>
<dbReference type="GO" id="GO:1990904">
    <property type="term" value="C:ribonucleoprotein complex"/>
    <property type="evidence" value="ECO:0007669"/>
    <property type="project" value="UniProtKB-KW"/>
</dbReference>
<evidence type="ECO:0000256" key="2">
    <source>
        <dbReference type="ARBA" id="ARBA00022980"/>
    </source>
</evidence>
<proteinExistence type="inferred from homology"/>
<sequence length="37" mass="4702">MKIRTSIKRFCSKCKLLKRKKRFVINWVFKKHKQHQK</sequence>
<gene>
    <name evidence="5" type="primary">rpl36</name>
</gene>
<evidence type="ECO:0000313" key="5">
    <source>
        <dbReference type="EMBL" id="QEM01625.1"/>
    </source>
</evidence>
<name>A0A5C1H7L0_9APIC</name>
<dbReference type="NCBIfam" id="TIGR01022">
    <property type="entry name" value="rpmJ_bact"/>
    <property type="match status" value="1"/>
</dbReference>
<evidence type="ECO:0000256" key="4">
    <source>
        <dbReference type="RuleBase" id="RU000570"/>
    </source>
</evidence>
<evidence type="ECO:0000256" key="3">
    <source>
        <dbReference type="ARBA" id="ARBA00023274"/>
    </source>
</evidence>
<dbReference type="EMBL" id="MK573201">
    <property type="protein sequence ID" value="QEM01625.1"/>
    <property type="molecule type" value="Genomic_DNA"/>
</dbReference>